<name>A0A1J9RUT2_9PEZI</name>
<dbReference type="GeneID" id="31016921"/>
<dbReference type="AlphaFoldDB" id="A0A1J9RUT2"/>
<evidence type="ECO:0000256" key="1">
    <source>
        <dbReference type="SAM" id="MobiDB-lite"/>
    </source>
</evidence>
<evidence type="ECO:0000313" key="3">
    <source>
        <dbReference type="Proteomes" id="UP000183809"/>
    </source>
</evidence>
<proteinExistence type="predicted"/>
<reference evidence="2 3" key="1">
    <citation type="submission" date="2016-10" db="EMBL/GenBank/DDBJ databases">
        <title>Proteomics and genomics reveal pathogen-plant mechanisms compatible with a hemibiotrophic lifestyle of Diplodia corticola.</title>
        <authorList>
            <person name="Fernandes I."/>
            <person name="De Jonge R."/>
            <person name="Van De Peer Y."/>
            <person name="Devreese B."/>
            <person name="Alves A."/>
            <person name="Esteves A.C."/>
        </authorList>
    </citation>
    <scope>NUCLEOTIDE SEQUENCE [LARGE SCALE GENOMIC DNA]</scope>
    <source>
        <strain evidence="2 3">CBS 112549</strain>
    </source>
</reference>
<dbReference type="RefSeq" id="XP_020127521.1">
    <property type="nucleotide sequence ID" value="XM_020276660.1"/>
</dbReference>
<sequence length="233" mass="26001">MDPPRLNNRACFHFLRALYNAVSSSIVITDTALLTTTSAKIQELMMDVVTQSNLQIVVPERMPVVQAGGEFDAESIRMHVKGVIRERVELLLHDAATPEDSRVLYFIWNRYLRAFITAQPAAAAAAAAAETVAQAIQPQQPQQPEQPQQPQQPQPTPNLDADADHRHAEVLRPQLHRVWGEEEVSYLTSLFVNDPRLTCAEATPMLNEHYAGRMVDGLTFTERSVNSGYGDED</sequence>
<evidence type="ECO:0000313" key="2">
    <source>
        <dbReference type="EMBL" id="OJD31261.1"/>
    </source>
</evidence>
<organism evidence="2 3">
    <name type="scientific">Diplodia corticola</name>
    <dbReference type="NCBI Taxonomy" id="236234"/>
    <lineage>
        <taxon>Eukaryota</taxon>
        <taxon>Fungi</taxon>
        <taxon>Dikarya</taxon>
        <taxon>Ascomycota</taxon>
        <taxon>Pezizomycotina</taxon>
        <taxon>Dothideomycetes</taxon>
        <taxon>Dothideomycetes incertae sedis</taxon>
        <taxon>Botryosphaeriales</taxon>
        <taxon>Botryosphaeriaceae</taxon>
        <taxon>Diplodia</taxon>
    </lineage>
</organism>
<gene>
    <name evidence="2" type="ORF">BKCO1_5000065</name>
</gene>
<dbReference type="Proteomes" id="UP000183809">
    <property type="component" value="Unassembled WGS sequence"/>
</dbReference>
<protein>
    <submittedName>
        <fullName evidence="2">Uncharacterized protein</fullName>
    </submittedName>
</protein>
<accession>A0A1J9RUT2</accession>
<feature type="region of interest" description="Disordered" evidence="1">
    <location>
        <begin position="135"/>
        <end position="161"/>
    </location>
</feature>
<keyword evidence="3" id="KW-1185">Reference proteome</keyword>
<comment type="caution">
    <text evidence="2">The sequence shown here is derived from an EMBL/GenBank/DDBJ whole genome shotgun (WGS) entry which is preliminary data.</text>
</comment>
<feature type="compositionally biased region" description="Low complexity" evidence="1">
    <location>
        <begin position="135"/>
        <end position="149"/>
    </location>
</feature>
<dbReference type="EMBL" id="MNUE01000050">
    <property type="protein sequence ID" value="OJD31261.1"/>
    <property type="molecule type" value="Genomic_DNA"/>
</dbReference>